<dbReference type="InterPro" id="IPR052178">
    <property type="entry name" value="Sec_Metab_Biosynth_SDR"/>
</dbReference>
<evidence type="ECO:0000256" key="4">
    <source>
        <dbReference type="RuleBase" id="RU000363"/>
    </source>
</evidence>
<reference evidence="5" key="1">
    <citation type="journal article" date="2020" name="Stud. Mycol.">
        <title>101 Dothideomycetes genomes: a test case for predicting lifestyles and emergence of pathogens.</title>
        <authorList>
            <person name="Haridas S."/>
            <person name="Albert R."/>
            <person name="Binder M."/>
            <person name="Bloem J."/>
            <person name="Labutti K."/>
            <person name="Salamov A."/>
            <person name="Andreopoulos B."/>
            <person name="Baker S."/>
            <person name="Barry K."/>
            <person name="Bills G."/>
            <person name="Bluhm B."/>
            <person name="Cannon C."/>
            <person name="Castanera R."/>
            <person name="Culley D."/>
            <person name="Daum C."/>
            <person name="Ezra D."/>
            <person name="Gonzalez J."/>
            <person name="Henrissat B."/>
            <person name="Kuo A."/>
            <person name="Liang C."/>
            <person name="Lipzen A."/>
            <person name="Lutzoni F."/>
            <person name="Magnuson J."/>
            <person name="Mondo S."/>
            <person name="Nolan M."/>
            <person name="Ohm R."/>
            <person name="Pangilinan J."/>
            <person name="Park H.-J."/>
            <person name="Ramirez L."/>
            <person name="Alfaro M."/>
            <person name="Sun H."/>
            <person name="Tritt A."/>
            <person name="Yoshinaga Y."/>
            <person name="Zwiers L.-H."/>
            <person name="Turgeon B."/>
            <person name="Goodwin S."/>
            <person name="Spatafora J."/>
            <person name="Crous P."/>
            <person name="Grigoriev I."/>
        </authorList>
    </citation>
    <scope>NUCLEOTIDE SEQUENCE</scope>
    <source>
        <strain evidence="5">CBS 116435</strain>
    </source>
</reference>
<keyword evidence="6" id="KW-1185">Reference proteome</keyword>
<dbReference type="OrthoDB" id="3819888at2759"/>
<dbReference type="PRINTS" id="PR00081">
    <property type="entry name" value="GDHRDH"/>
</dbReference>
<dbReference type="EMBL" id="MU003779">
    <property type="protein sequence ID" value="KAF2722971.1"/>
    <property type="molecule type" value="Genomic_DNA"/>
</dbReference>
<dbReference type="Pfam" id="PF00106">
    <property type="entry name" value="adh_short"/>
    <property type="match status" value="1"/>
</dbReference>
<accession>A0A9P4URU2</accession>
<evidence type="ECO:0000313" key="5">
    <source>
        <dbReference type="EMBL" id="KAF2722971.1"/>
    </source>
</evidence>
<dbReference type="InterPro" id="IPR002347">
    <property type="entry name" value="SDR_fam"/>
</dbReference>
<dbReference type="GO" id="GO:0016491">
    <property type="term" value="F:oxidoreductase activity"/>
    <property type="evidence" value="ECO:0007669"/>
    <property type="project" value="UniProtKB-KW"/>
</dbReference>
<dbReference type="Gene3D" id="3.40.50.720">
    <property type="entry name" value="NAD(P)-binding Rossmann-like Domain"/>
    <property type="match status" value="1"/>
</dbReference>
<keyword evidence="3" id="KW-0560">Oxidoreductase</keyword>
<name>A0A9P4URU2_9PEZI</name>
<protein>
    <submittedName>
        <fullName evidence="5">NAD(P)-binding protein</fullName>
    </submittedName>
</protein>
<dbReference type="PROSITE" id="PS00061">
    <property type="entry name" value="ADH_SHORT"/>
    <property type="match status" value="1"/>
</dbReference>
<dbReference type="InterPro" id="IPR036291">
    <property type="entry name" value="NAD(P)-bd_dom_sf"/>
</dbReference>
<dbReference type="PRINTS" id="PR00080">
    <property type="entry name" value="SDRFAMILY"/>
</dbReference>
<dbReference type="AlphaFoldDB" id="A0A9P4URU2"/>
<evidence type="ECO:0000256" key="1">
    <source>
        <dbReference type="ARBA" id="ARBA00006484"/>
    </source>
</evidence>
<dbReference type="InterPro" id="IPR020904">
    <property type="entry name" value="Sc_DH/Rdtase_CS"/>
</dbReference>
<keyword evidence="2" id="KW-0521">NADP</keyword>
<evidence type="ECO:0000256" key="3">
    <source>
        <dbReference type="ARBA" id="ARBA00023002"/>
    </source>
</evidence>
<sequence length="292" mass="31241">MAALDRLSVTSLFDTKGWTAVVTGGGTGLGLITAQALAANGMKVYVTGRRIEKLKSAETTHSASGGSIVALQMDVCSKDSIRAGVAEIAKNEKCINFLVNNAGVTFEGPRYSGGIPEGSVEDVSKQLFEDQGFEEWDRIYRTNVSTCYFVSAAFLPLLAAAKTKGGFSESGSILNVSSISGITKESQYGQFAYNASKAATISLTEQLAVDFKRHDLEIRVNTIAPGYFPSEMTPIAKEEGEVKEHFRNKWGIPFGRAGRPEDYAQAVINFAVNGYVTGATLTIDGGWLLAHA</sequence>
<evidence type="ECO:0000313" key="6">
    <source>
        <dbReference type="Proteomes" id="UP000799441"/>
    </source>
</evidence>
<dbReference type="Proteomes" id="UP000799441">
    <property type="component" value="Unassembled WGS sequence"/>
</dbReference>
<comment type="caution">
    <text evidence="5">The sequence shown here is derived from an EMBL/GenBank/DDBJ whole genome shotgun (WGS) entry which is preliminary data.</text>
</comment>
<dbReference type="SUPFAM" id="SSF51735">
    <property type="entry name" value="NAD(P)-binding Rossmann-fold domains"/>
    <property type="match status" value="1"/>
</dbReference>
<proteinExistence type="inferred from homology"/>
<dbReference type="PANTHER" id="PTHR43618">
    <property type="entry name" value="7-ALPHA-HYDROXYSTEROID DEHYDROGENASE"/>
    <property type="match status" value="1"/>
</dbReference>
<gene>
    <name evidence="5" type="ORF">K431DRAFT_283479</name>
</gene>
<dbReference type="PANTHER" id="PTHR43618:SF4">
    <property type="entry name" value="SHORT CHAIN DEHYDROGENASE_REDUCTASE FAMILY (AFU_ORTHOLOGUE AFUA_7G04540)"/>
    <property type="match status" value="1"/>
</dbReference>
<organism evidence="5 6">
    <name type="scientific">Polychaeton citri CBS 116435</name>
    <dbReference type="NCBI Taxonomy" id="1314669"/>
    <lineage>
        <taxon>Eukaryota</taxon>
        <taxon>Fungi</taxon>
        <taxon>Dikarya</taxon>
        <taxon>Ascomycota</taxon>
        <taxon>Pezizomycotina</taxon>
        <taxon>Dothideomycetes</taxon>
        <taxon>Dothideomycetidae</taxon>
        <taxon>Capnodiales</taxon>
        <taxon>Capnodiaceae</taxon>
        <taxon>Polychaeton</taxon>
    </lineage>
</organism>
<evidence type="ECO:0000256" key="2">
    <source>
        <dbReference type="ARBA" id="ARBA00022857"/>
    </source>
</evidence>
<comment type="similarity">
    <text evidence="1 4">Belongs to the short-chain dehydrogenases/reductases (SDR) family.</text>
</comment>